<name>A0A5B7G2Q7_PORTR</name>
<protein>
    <submittedName>
        <fullName evidence="2">Uncharacterized protein</fullName>
    </submittedName>
</protein>
<dbReference type="AlphaFoldDB" id="A0A5B7G2Q7"/>
<gene>
    <name evidence="2" type="ORF">E2C01_045692</name>
</gene>
<keyword evidence="3" id="KW-1185">Reference proteome</keyword>
<evidence type="ECO:0000313" key="3">
    <source>
        <dbReference type="Proteomes" id="UP000324222"/>
    </source>
</evidence>
<sequence>MTRGNPGVRPAPSLLWVVRQGPGSGEHPHGSSRNSSSSIGHTRLAPSGNSRFPTSIACLTLDNNLLAPRIHRRKANS</sequence>
<feature type="region of interest" description="Disordered" evidence="1">
    <location>
        <begin position="1"/>
        <end position="53"/>
    </location>
</feature>
<organism evidence="2 3">
    <name type="scientific">Portunus trituberculatus</name>
    <name type="common">Swimming crab</name>
    <name type="synonym">Neptunus trituberculatus</name>
    <dbReference type="NCBI Taxonomy" id="210409"/>
    <lineage>
        <taxon>Eukaryota</taxon>
        <taxon>Metazoa</taxon>
        <taxon>Ecdysozoa</taxon>
        <taxon>Arthropoda</taxon>
        <taxon>Crustacea</taxon>
        <taxon>Multicrustacea</taxon>
        <taxon>Malacostraca</taxon>
        <taxon>Eumalacostraca</taxon>
        <taxon>Eucarida</taxon>
        <taxon>Decapoda</taxon>
        <taxon>Pleocyemata</taxon>
        <taxon>Brachyura</taxon>
        <taxon>Eubrachyura</taxon>
        <taxon>Portunoidea</taxon>
        <taxon>Portunidae</taxon>
        <taxon>Portuninae</taxon>
        <taxon>Portunus</taxon>
    </lineage>
</organism>
<dbReference type="Proteomes" id="UP000324222">
    <property type="component" value="Unassembled WGS sequence"/>
</dbReference>
<dbReference type="EMBL" id="VSRR010010446">
    <property type="protein sequence ID" value="MPC51839.1"/>
    <property type="molecule type" value="Genomic_DNA"/>
</dbReference>
<comment type="caution">
    <text evidence="2">The sequence shown here is derived from an EMBL/GenBank/DDBJ whole genome shotgun (WGS) entry which is preliminary data.</text>
</comment>
<evidence type="ECO:0000256" key="1">
    <source>
        <dbReference type="SAM" id="MobiDB-lite"/>
    </source>
</evidence>
<reference evidence="2 3" key="1">
    <citation type="submission" date="2019-05" db="EMBL/GenBank/DDBJ databases">
        <title>Another draft genome of Portunus trituberculatus and its Hox gene families provides insights of decapod evolution.</title>
        <authorList>
            <person name="Jeong J.-H."/>
            <person name="Song I."/>
            <person name="Kim S."/>
            <person name="Choi T."/>
            <person name="Kim D."/>
            <person name="Ryu S."/>
            <person name="Kim W."/>
        </authorList>
    </citation>
    <scope>NUCLEOTIDE SEQUENCE [LARGE SCALE GENOMIC DNA]</scope>
    <source>
        <tissue evidence="2">Muscle</tissue>
    </source>
</reference>
<accession>A0A5B7G2Q7</accession>
<proteinExistence type="predicted"/>
<evidence type="ECO:0000313" key="2">
    <source>
        <dbReference type="EMBL" id="MPC51839.1"/>
    </source>
</evidence>